<name>C7R643_KANKD</name>
<dbReference type="RefSeq" id="WP_012799989.1">
    <property type="nucleotide sequence ID" value="NC_013166.1"/>
</dbReference>
<gene>
    <name evidence="1" type="ordered locus">Kkor_0052</name>
</gene>
<reference evidence="1 2" key="1">
    <citation type="journal article" date="2009" name="Stand. Genomic Sci.">
        <title>Complete genome sequence of Kangiella koreensis type strain (SW-125).</title>
        <authorList>
            <person name="Han C."/>
            <person name="Sikorski J."/>
            <person name="Lapidus A."/>
            <person name="Nolan M."/>
            <person name="Glavina Del Rio T."/>
            <person name="Tice H."/>
            <person name="Cheng J.F."/>
            <person name="Lucas S."/>
            <person name="Chen F."/>
            <person name="Copeland A."/>
            <person name="Ivanova N."/>
            <person name="Mavromatis K."/>
            <person name="Ovchinnikova G."/>
            <person name="Pati A."/>
            <person name="Bruce D."/>
            <person name="Goodwin L."/>
            <person name="Pitluck S."/>
            <person name="Chen A."/>
            <person name="Palaniappan K."/>
            <person name="Land M."/>
            <person name="Hauser L."/>
            <person name="Chang Y.J."/>
            <person name="Jeffries C.D."/>
            <person name="Chain P."/>
            <person name="Saunders E."/>
            <person name="Brettin T."/>
            <person name="Goker M."/>
            <person name="Tindall B.J."/>
            <person name="Bristow J."/>
            <person name="Eisen J.A."/>
            <person name="Markowitz V."/>
            <person name="Hugenholtz P."/>
            <person name="Kyrpides N.C."/>
            <person name="Klenk H.P."/>
            <person name="Detter J.C."/>
        </authorList>
    </citation>
    <scope>NUCLEOTIDE SEQUENCE [LARGE SCALE GENOMIC DNA]</scope>
    <source>
        <strain evidence="2">DSM 16069 / KCTC 12182 / SW-125</strain>
    </source>
</reference>
<evidence type="ECO:0000313" key="2">
    <source>
        <dbReference type="Proteomes" id="UP000001231"/>
    </source>
</evidence>
<dbReference type="STRING" id="523791.Kkor_0052"/>
<dbReference type="InParanoid" id="C7R643"/>
<dbReference type="AlphaFoldDB" id="C7R643"/>
<accession>C7R643</accession>
<dbReference type="EMBL" id="CP001707">
    <property type="protein sequence ID" value="ACV25474.1"/>
    <property type="molecule type" value="Genomic_DNA"/>
</dbReference>
<keyword evidence="2" id="KW-1185">Reference proteome</keyword>
<evidence type="ECO:0000313" key="1">
    <source>
        <dbReference type="EMBL" id="ACV25474.1"/>
    </source>
</evidence>
<dbReference type="HOGENOM" id="CLU_2023604_0_0_6"/>
<dbReference type="Proteomes" id="UP000001231">
    <property type="component" value="Chromosome"/>
</dbReference>
<protein>
    <submittedName>
        <fullName evidence="1">Uncharacterized protein</fullName>
    </submittedName>
</protein>
<organism evidence="1 2">
    <name type="scientific">Kangiella koreensis (strain DSM 16069 / JCM 12317 / KCTC 12182 / SW-125)</name>
    <dbReference type="NCBI Taxonomy" id="523791"/>
    <lineage>
        <taxon>Bacteria</taxon>
        <taxon>Pseudomonadati</taxon>
        <taxon>Pseudomonadota</taxon>
        <taxon>Gammaproteobacteria</taxon>
        <taxon>Kangiellales</taxon>
        <taxon>Kangiellaceae</taxon>
        <taxon>Kangiella</taxon>
    </lineage>
</organism>
<dbReference type="KEGG" id="kko:Kkor_0052"/>
<sequence>MNKIPKRKFISISDIEYSLLLHEVAVLNGLQAPETPDEVAAFEHKFADDIVQANNFRPSLNDILQLAQEIKSSNSATIYPKAYPVTETRYRMAARNGNEITKETEQLMEEAIQLAKDRQKND</sequence>
<proteinExistence type="predicted"/>